<comment type="subcellular location">
    <subcellularLocation>
        <location evidence="1">Membrane</location>
    </subcellularLocation>
</comment>
<dbReference type="GO" id="GO:0016020">
    <property type="term" value="C:membrane"/>
    <property type="evidence" value="ECO:0007669"/>
    <property type="project" value="UniProtKB-SubCell"/>
</dbReference>
<gene>
    <name evidence="6" type="ORF">SAMN04488540_103121</name>
</gene>
<dbReference type="SUPFAM" id="SSF103088">
    <property type="entry name" value="OmpA-like"/>
    <property type="match status" value="1"/>
</dbReference>
<feature type="domain" description="OmpA-like" evidence="5">
    <location>
        <begin position="75"/>
        <end position="189"/>
    </location>
</feature>
<dbReference type="InterPro" id="IPR006665">
    <property type="entry name" value="OmpA-like"/>
</dbReference>
<dbReference type="Pfam" id="PF00691">
    <property type="entry name" value="OmpA"/>
    <property type="match status" value="1"/>
</dbReference>
<dbReference type="EMBL" id="FNEM01000003">
    <property type="protein sequence ID" value="SDI79282.1"/>
    <property type="molecule type" value="Genomic_DNA"/>
</dbReference>
<keyword evidence="7" id="KW-1185">Reference proteome</keyword>
<dbReference type="OrthoDB" id="9782229at2"/>
<protein>
    <submittedName>
        <fullName evidence="6">Outer membrane protein OmpA</fullName>
    </submittedName>
</protein>
<dbReference type="PROSITE" id="PS51123">
    <property type="entry name" value="OMPA_2"/>
    <property type="match status" value="1"/>
</dbReference>
<feature type="signal peptide" evidence="4">
    <location>
        <begin position="1"/>
        <end position="24"/>
    </location>
</feature>
<evidence type="ECO:0000256" key="4">
    <source>
        <dbReference type="SAM" id="SignalP"/>
    </source>
</evidence>
<dbReference type="PRINTS" id="PR01021">
    <property type="entry name" value="OMPADOMAIN"/>
</dbReference>
<proteinExistence type="predicted"/>
<keyword evidence="2 3" id="KW-0472">Membrane</keyword>
<dbReference type="Proteomes" id="UP000199527">
    <property type="component" value="Unassembled WGS sequence"/>
</dbReference>
<sequence>MTISTHLLAAGVLMAAITSAPALAGCMDSLALYKQSSRERAAYQLSHHDRGQLLAVTPVATVAETSEQQSLTQGCAFDPQRLTLVLHYPLDGFQLSLEHKQALLELLVMVEQEGKLGIGVAGHADRLGSSGYNLGLSRRRSGAVAEFIAEVRPDLHLESVGYGEGSPVCSSADNDKLGCNRRVEVRLLL</sequence>
<dbReference type="InterPro" id="IPR036737">
    <property type="entry name" value="OmpA-like_sf"/>
</dbReference>
<dbReference type="InterPro" id="IPR006664">
    <property type="entry name" value="OMP_bac"/>
</dbReference>
<accession>A0A1G8NGL1</accession>
<organism evidence="6 7">
    <name type="scientific">Ferrimonas sediminum</name>
    <dbReference type="NCBI Taxonomy" id="718193"/>
    <lineage>
        <taxon>Bacteria</taxon>
        <taxon>Pseudomonadati</taxon>
        <taxon>Pseudomonadota</taxon>
        <taxon>Gammaproteobacteria</taxon>
        <taxon>Alteromonadales</taxon>
        <taxon>Ferrimonadaceae</taxon>
        <taxon>Ferrimonas</taxon>
    </lineage>
</organism>
<name>A0A1G8NGL1_9GAMM</name>
<evidence type="ECO:0000313" key="7">
    <source>
        <dbReference type="Proteomes" id="UP000199527"/>
    </source>
</evidence>
<evidence type="ECO:0000313" key="6">
    <source>
        <dbReference type="EMBL" id="SDI79282.1"/>
    </source>
</evidence>
<reference evidence="7" key="1">
    <citation type="submission" date="2016-10" db="EMBL/GenBank/DDBJ databases">
        <authorList>
            <person name="Varghese N."/>
            <person name="Submissions S."/>
        </authorList>
    </citation>
    <scope>NUCLEOTIDE SEQUENCE [LARGE SCALE GENOMIC DNA]</scope>
    <source>
        <strain evidence="7">DSM 23317</strain>
    </source>
</reference>
<keyword evidence="4" id="KW-0732">Signal</keyword>
<evidence type="ECO:0000256" key="1">
    <source>
        <dbReference type="ARBA" id="ARBA00004370"/>
    </source>
</evidence>
<evidence type="ECO:0000256" key="2">
    <source>
        <dbReference type="ARBA" id="ARBA00023136"/>
    </source>
</evidence>
<dbReference type="RefSeq" id="WP_090362951.1">
    <property type="nucleotide sequence ID" value="NZ_FNEM01000003.1"/>
</dbReference>
<evidence type="ECO:0000259" key="5">
    <source>
        <dbReference type="PROSITE" id="PS51123"/>
    </source>
</evidence>
<dbReference type="CDD" id="cd07185">
    <property type="entry name" value="OmpA_C-like"/>
    <property type="match status" value="1"/>
</dbReference>
<feature type="chain" id="PRO_5011501034" evidence="4">
    <location>
        <begin position="25"/>
        <end position="189"/>
    </location>
</feature>
<dbReference type="AlphaFoldDB" id="A0A1G8NGL1"/>
<evidence type="ECO:0000256" key="3">
    <source>
        <dbReference type="PROSITE-ProRule" id="PRU00473"/>
    </source>
</evidence>
<dbReference type="Gene3D" id="3.30.1330.60">
    <property type="entry name" value="OmpA-like domain"/>
    <property type="match status" value="1"/>
</dbReference>